<reference evidence="3" key="1">
    <citation type="submission" date="2016-11" db="EMBL/GenBank/DDBJ databases">
        <authorList>
            <person name="Varghese N."/>
            <person name="Submissions S."/>
        </authorList>
    </citation>
    <scope>NUCLEOTIDE SEQUENCE</scope>
    <source>
        <strain evidence="3">DSM 4029</strain>
    </source>
</reference>
<dbReference type="EMBL" id="WWVX01000001">
    <property type="protein sequence ID" value="MZL68484.1"/>
    <property type="molecule type" value="Genomic_DNA"/>
</dbReference>
<dbReference type="CDD" id="cd16416">
    <property type="entry name" value="HAD_BsYqeG-like"/>
    <property type="match status" value="1"/>
</dbReference>
<dbReference type="GO" id="GO:0008962">
    <property type="term" value="F:phosphatidylglycerophosphatase activity"/>
    <property type="evidence" value="ECO:0007669"/>
    <property type="project" value="InterPro"/>
</dbReference>
<keyword evidence="5" id="KW-1185">Reference proteome</keyword>
<dbReference type="PANTHER" id="PTHR19288:SF25">
    <property type="entry name" value="PHOSPHATIDYLGLYCEROPHOSPHATASE GEP4, MITOCHONDRIAL"/>
    <property type="match status" value="1"/>
</dbReference>
<reference evidence="2 5" key="3">
    <citation type="journal article" date="2019" name="Nat. Med.">
        <title>A library of human gut bacterial isolates paired with longitudinal multiomics data enables mechanistic microbiome research.</title>
        <authorList>
            <person name="Poyet M."/>
            <person name="Groussin M."/>
            <person name="Gibbons S.M."/>
            <person name="Avila-Pacheco J."/>
            <person name="Jiang X."/>
            <person name="Kearney S.M."/>
            <person name="Perrotta A.R."/>
            <person name="Berdy B."/>
            <person name="Zhao S."/>
            <person name="Lieberman T.D."/>
            <person name="Swanson P.K."/>
            <person name="Smith M."/>
            <person name="Roesemann S."/>
            <person name="Alexander J.E."/>
            <person name="Rich S.A."/>
            <person name="Livny J."/>
            <person name="Vlamakis H."/>
            <person name="Clish C."/>
            <person name="Bullock K."/>
            <person name="Deik A."/>
            <person name="Scott J."/>
            <person name="Pierce K.A."/>
            <person name="Xavier R.J."/>
            <person name="Alm E.J."/>
        </authorList>
    </citation>
    <scope>NUCLEOTIDE SEQUENCE [LARGE SCALE GENOMIC DNA]</scope>
    <source>
        <strain evidence="2 5">BIOML-A2</strain>
    </source>
</reference>
<comment type="caution">
    <text evidence="3">The sequence shown here is derived from an EMBL/GenBank/DDBJ whole genome shotgun (WGS) entry which is preliminary data.</text>
</comment>
<evidence type="ECO:0000313" key="5">
    <source>
        <dbReference type="Proteomes" id="UP000474718"/>
    </source>
</evidence>
<dbReference type="SUPFAM" id="SSF56784">
    <property type="entry name" value="HAD-like"/>
    <property type="match status" value="1"/>
</dbReference>
<gene>
    <name evidence="2" type="ORF">GT747_01665</name>
    <name evidence="1" type="ORF">NE646_09665</name>
    <name evidence="3" type="ORF">SAMN05444424_0917</name>
</gene>
<dbReference type="EMBL" id="FQVY01000001">
    <property type="protein sequence ID" value="SHF85093.1"/>
    <property type="molecule type" value="Genomic_DNA"/>
</dbReference>
<reference evidence="4" key="2">
    <citation type="submission" date="2016-11" db="EMBL/GenBank/DDBJ databases">
        <authorList>
            <person name="Jaros S."/>
            <person name="Januszkiewicz K."/>
            <person name="Wedrychowicz H."/>
        </authorList>
    </citation>
    <scope>NUCLEOTIDE SEQUENCE [LARGE SCALE GENOMIC DNA]</scope>
    <source>
        <strain evidence="4">DSM 4029</strain>
    </source>
</reference>
<dbReference type="Proteomes" id="UP000184089">
    <property type="component" value="Unassembled WGS sequence"/>
</dbReference>
<dbReference type="PANTHER" id="PTHR19288">
    <property type="entry name" value="4-NITROPHENYLPHOSPHATASE-RELATED"/>
    <property type="match status" value="1"/>
</dbReference>
<accession>A0AAQ1MCC0</accession>
<organism evidence="3 4">
    <name type="scientific">Bittarella massiliensis</name>
    <name type="common">ex Durand et al. 2017</name>
    <dbReference type="NCBI Taxonomy" id="1720313"/>
    <lineage>
        <taxon>Bacteria</taxon>
        <taxon>Bacillati</taxon>
        <taxon>Bacillota</taxon>
        <taxon>Clostridia</taxon>
        <taxon>Eubacteriales</taxon>
        <taxon>Oscillospiraceae</taxon>
        <taxon>Bittarella (ex Durand et al. 2017)</taxon>
    </lineage>
</organism>
<protein>
    <submittedName>
        <fullName evidence="1">YqeG family HAD IIIA-type phosphatase</fullName>
    </submittedName>
</protein>
<evidence type="ECO:0000313" key="1">
    <source>
        <dbReference type="EMBL" id="MCQ4949925.1"/>
    </source>
</evidence>
<dbReference type="NCBIfam" id="TIGR01549">
    <property type="entry name" value="HAD-SF-IA-v1"/>
    <property type="match status" value="1"/>
</dbReference>
<dbReference type="Proteomes" id="UP001205063">
    <property type="component" value="Unassembled WGS sequence"/>
</dbReference>
<sequence>MLRPDYMQKSVQGVTLQFLKAAGIGGLIVDIDNTLAKHDDPTPAPGAREWVEAMRAGGIKLCIISNNGEERVRPFAQLLGLPYVHSAKKPLPKSYRRAVALLGLPREACAMVGDQLFTDMLGGNIAGVKTILVNPIDGQELAQIQFKRKLERLFIKREED</sequence>
<dbReference type="Pfam" id="PF00702">
    <property type="entry name" value="Hydrolase"/>
    <property type="match status" value="1"/>
</dbReference>
<dbReference type="Proteomes" id="UP000474718">
    <property type="component" value="Unassembled WGS sequence"/>
</dbReference>
<dbReference type="EMBL" id="JANGAB010000005">
    <property type="protein sequence ID" value="MCQ4949925.1"/>
    <property type="molecule type" value="Genomic_DNA"/>
</dbReference>
<dbReference type="RefSeq" id="WP_081692924.1">
    <property type="nucleotide sequence ID" value="NZ_FQVY01000001.1"/>
</dbReference>
<dbReference type="InterPro" id="IPR006439">
    <property type="entry name" value="HAD-SF_hydro_IA"/>
</dbReference>
<evidence type="ECO:0000313" key="4">
    <source>
        <dbReference type="Proteomes" id="UP000184089"/>
    </source>
</evidence>
<dbReference type="InterPro" id="IPR023214">
    <property type="entry name" value="HAD_sf"/>
</dbReference>
<dbReference type="GO" id="GO:0005737">
    <property type="term" value="C:cytoplasm"/>
    <property type="evidence" value="ECO:0007669"/>
    <property type="project" value="TreeGrafter"/>
</dbReference>
<evidence type="ECO:0000313" key="2">
    <source>
        <dbReference type="EMBL" id="MZL68484.1"/>
    </source>
</evidence>
<dbReference type="NCBIfam" id="TIGR01668">
    <property type="entry name" value="YqeG_hyp_ppase"/>
    <property type="match status" value="1"/>
</dbReference>
<dbReference type="InterPro" id="IPR010021">
    <property type="entry name" value="PGPP1/Gep4"/>
</dbReference>
<dbReference type="AlphaFoldDB" id="A0AAQ1MCC0"/>
<reference evidence="1" key="4">
    <citation type="submission" date="2022-06" db="EMBL/GenBank/DDBJ databases">
        <title>Isolation of gut microbiota from human fecal samples.</title>
        <authorList>
            <person name="Pamer E.G."/>
            <person name="Barat B."/>
            <person name="Waligurski E."/>
            <person name="Medina S."/>
            <person name="Paddock L."/>
            <person name="Mostad J."/>
        </authorList>
    </citation>
    <scope>NUCLEOTIDE SEQUENCE</scope>
    <source>
        <strain evidence="1">DFI.7.96</strain>
    </source>
</reference>
<dbReference type="NCBIfam" id="TIGR01662">
    <property type="entry name" value="HAD-SF-IIIA"/>
    <property type="match status" value="1"/>
</dbReference>
<dbReference type="Gene3D" id="3.40.50.1000">
    <property type="entry name" value="HAD superfamily/HAD-like"/>
    <property type="match status" value="1"/>
</dbReference>
<dbReference type="InterPro" id="IPR036412">
    <property type="entry name" value="HAD-like_sf"/>
</dbReference>
<evidence type="ECO:0000313" key="3">
    <source>
        <dbReference type="EMBL" id="SHF85093.1"/>
    </source>
</evidence>
<proteinExistence type="predicted"/>
<name>A0AAQ1MCC0_9FIRM</name>
<dbReference type="InterPro" id="IPR006549">
    <property type="entry name" value="HAD-SF_hydro_IIIA"/>
</dbReference>